<dbReference type="SMART" id="SM00181">
    <property type="entry name" value="EGF"/>
    <property type="match status" value="3"/>
</dbReference>
<feature type="domain" description="EGF-like" evidence="8">
    <location>
        <begin position="7"/>
        <end position="43"/>
    </location>
</feature>
<dbReference type="PROSITE" id="PS00022">
    <property type="entry name" value="EGF_1"/>
    <property type="match status" value="3"/>
</dbReference>
<keyword evidence="2 7" id="KW-0245">EGF-like domain</keyword>
<dbReference type="Pfam" id="PF12661">
    <property type="entry name" value="hEGF"/>
    <property type="match status" value="1"/>
</dbReference>
<dbReference type="FunFam" id="2.10.25.10:FF:000080">
    <property type="entry name" value="Neurogenic locus notch 1"/>
    <property type="match status" value="2"/>
</dbReference>
<dbReference type="PROSITE" id="PS01187">
    <property type="entry name" value="EGF_CA"/>
    <property type="match status" value="2"/>
</dbReference>
<dbReference type="InterPro" id="IPR013032">
    <property type="entry name" value="EGF-like_CS"/>
</dbReference>
<name>A0A2R2MNW5_LINAN</name>
<dbReference type="CDD" id="cd00054">
    <property type="entry name" value="EGF_CA"/>
    <property type="match status" value="3"/>
</dbReference>
<sequence>GRTCDVDIDECTGVSCGQGGTCIDKLNDFTCICAPGYTGQLCTQKLSSKFDLRFLQGEPDTISYAVVRDIADHRLTPLTQLTLQAWIRSNKPQGMIAVYKAADGTGFGVKNPGDIEIQINSHTVQTGLDISDGQWHQVTATWTSQTQGVTLYRDGQLVATYSNVPGSSITTGGNMVIGQRHESLKMRRKRAIQTGVAFEGDISRLHIWDTVLPTDVITKVIDCQSEDSRIGNLVAWADVITGIEGQVEIVQPTQCDSVNECSSSPCLNGATCENKIGGYQCHCPGGYTGTRCDVNIDDCVDNSCSNGGSCVDGIETYTCVCPSGFTGRFCQEEIVKCE</sequence>
<dbReference type="PROSITE" id="PS01186">
    <property type="entry name" value="EGF_2"/>
    <property type="match status" value="3"/>
</dbReference>
<evidence type="ECO:0000259" key="8">
    <source>
        <dbReference type="PROSITE" id="PS50026"/>
    </source>
</evidence>
<dbReference type="Pfam" id="PF00008">
    <property type="entry name" value="EGF"/>
    <property type="match status" value="2"/>
</dbReference>
<dbReference type="PRINTS" id="PR00010">
    <property type="entry name" value="EGFBLOOD"/>
</dbReference>
<dbReference type="InterPro" id="IPR013320">
    <property type="entry name" value="ConA-like_dom_sf"/>
</dbReference>
<keyword evidence="10" id="KW-1185">Reference proteome</keyword>
<dbReference type="GO" id="GO:0005509">
    <property type="term" value="F:calcium ion binding"/>
    <property type="evidence" value="ECO:0007669"/>
    <property type="project" value="InterPro"/>
</dbReference>
<dbReference type="InterPro" id="IPR000152">
    <property type="entry name" value="EGF-type_Asp/Asn_hydroxyl_site"/>
</dbReference>
<protein>
    <submittedName>
        <fullName evidence="11">Sushi, von Willebrand factor type A, EGF and pentraxin domain-containing protein 1-like</fullName>
    </submittedName>
</protein>
<evidence type="ECO:0000256" key="2">
    <source>
        <dbReference type="ARBA" id="ARBA00022536"/>
    </source>
</evidence>
<gene>
    <name evidence="11" type="primary">LOC106173613</name>
</gene>
<accession>A0A2R2MNW5</accession>
<dbReference type="Pfam" id="PF13385">
    <property type="entry name" value="Laminin_G_3"/>
    <property type="match status" value="1"/>
</dbReference>
<dbReference type="Gene3D" id="2.60.120.200">
    <property type="match status" value="1"/>
</dbReference>
<dbReference type="GeneID" id="106173613"/>
<comment type="caution">
    <text evidence="7">Lacks conserved residue(s) required for the propagation of feature annotation.</text>
</comment>
<evidence type="ECO:0000259" key="9">
    <source>
        <dbReference type="PROSITE" id="PS51828"/>
    </source>
</evidence>
<dbReference type="SUPFAM" id="SSF57196">
    <property type="entry name" value="EGF/Laminin"/>
    <property type="match status" value="3"/>
</dbReference>
<dbReference type="InterPro" id="IPR006558">
    <property type="entry name" value="LamG-like"/>
</dbReference>
<evidence type="ECO:0000256" key="7">
    <source>
        <dbReference type="PROSITE-ProRule" id="PRU00076"/>
    </source>
</evidence>
<keyword evidence="3" id="KW-0732">Signal</keyword>
<feature type="domain" description="Pentraxin (PTX)" evidence="9">
    <location>
        <begin position="52"/>
        <end position="256"/>
    </location>
</feature>
<evidence type="ECO:0000313" key="11">
    <source>
        <dbReference type="RefSeq" id="XP_023931915.1"/>
    </source>
</evidence>
<dbReference type="FunFam" id="2.10.25.10:FF:000143">
    <property type="entry name" value="Protein crumbs 1"/>
    <property type="match status" value="1"/>
</dbReference>
<dbReference type="InterPro" id="IPR000742">
    <property type="entry name" value="EGF"/>
</dbReference>
<feature type="disulfide bond" evidence="7">
    <location>
        <begin position="33"/>
        <end position="42"/>
    </location>
</feature>
<proteinExistence type="predicted"/>
<dbReference type="OrthoDB" id="430340at2759"/>
<dbReference type="PANTHER" id="PTHR12916:SF4">
    <property type="entry name" value="UNINFLATABLE, ISOFORM C"/>
    <property type="match status" value="1"/>
</dbReference>
<dbReference type="AlphaFoldDB" id="A0A2R2MNW5"/>
<feature type="domain" description="EGF-like" evidence="8">
    <location>
        <begin position="295"/>
        <end position="331"/>
    </location>
</feature>
<dbReference type="SMART" id="SM00159">
    <property type="entry name" value="PTX"/>
    <property type="match status" value="1"/>
</dbReference>
<dbReference type="PANTHER" id="PTHR12916">
    <property type="entry name" value="CYTOCHROME C OXIDASE POLYPEPTIDE VIC-2"/>
    <property type="match status" value="1"/>
</dbReference>
<dbReference type="SUPFAM" id="SSF49899">
    <property type="entry name" value="Concanavalin A-like lectins/glucanases"/>
    <property type="match status" value="1"/>
</dbReference>
<keyword evidence="1" id="KW-0217">Developmental protein</keyword>
<evidence type="ECO:0000256" key="1">
    <source>
        <dbReference type="ARBA" id="ARBA00022473"/>
    </source>
</evidence>
<keyword evidence="5 7" id="KW-1015">Disulfide bond</keyword>
<dbReference type="RefSeq" id="XP_023931915.1">
    <property type="nucleotide sequence ID" value="XM_024076147.1"/>
</dbReference>
<evidence type="ECO:0000313" key="10">
    <source>
        <dbReference type="Proteomes" id="UP000085678"/>
    </source>
</evidence>
<dbReference type="Gene3D" id="2.10.25.10">
    <property type="entry name" value="Laminin"/>
    <property type="match status" value="3"/>
</dbReference>
<evidence type="ECO:0000256" key="3">
    <source>
        <dbReference type="ARBA" id="ARBA00022729"/>
    </source>
</evidence>
<reference evidence="11" key="1">
    <citation type="submission" date="2025-08" db="UniProtKB">
        <authorList>
            <consortium name="RefSeq"/>
        </authorList>
    </citation>
    <scope>IDENTIFICATION</scope>
    <source>
        <tissue evidence="11">Gonads</tissue>
    </source>
</reference>
<dbReference type="InterPro" id="IPR018097">
    <property type="entry name" value="EGF_Ca-bd_CS"/>
</dbReference>
<dbReference type="Proteomes" id="UP000085678">
    <property type="component" value="Unplaced"/>
</dbReference>
<dbReference type="SMART" id="SM00179">
    <property type="entry name" value="EGF_CA"/>
    <property type="match status" value="3"/>
</dbReference>
<dbReference type="InterPro" id="IPR001881">
    <property type="entry name" value="EGF-like_Ca-bd_dom"/>
</dbReference>
<evidence type="ECO:0000256" key="6">
    <source>
        <dbReference type="ARBA" id="ARBA00023180"/>
    </source>
</evidence>
<dbReference type="GO" id="GO:0007219">
    <property type="term" value="P:Notch signaling pathway"/>
    <property type="evidence" value="ECO:0007669"/>
    <property type="project" value="TreeGrafter"/>
</dbReference>
<dbReference type="InterPro" id="IPR001759">
    <property type="entry name" value="PTX_dom"/>
</dbReference>
<dbReference type="KEGG" id="lak:106173613"/>
<evidence type="ECO:0000256" key="5">
    <source>
        <dbReference type="ARBA" id="ARBA00023157"/>
    </source>
</evidence>
<feature type="non-terminal residue" evidence="11">
    <location>
        <position position="1"/>
    </location>
</feature>
<dbReference type="GO" id="GO:0005112">
    <property type="term" value="F:Notch binding"/>
    <property type="evidence" value="ECO:0007669"/>
    <property type="project" value="TreeGrafter"/>
</dbReference>
<feature type="disulfide bond" evidence="7">
    <location>
        <begin position="283"/>
        <end position="292"/>
    </location>
</feature>
<keyword evidence="4" id="KW-0677">Repeat</keyword>
<keyword evidence="6" id="KW-0325">Glycoprotein</keyword>
<feature type="disulfide bond" evidence="7">
    <location>
        <begin position="321"/>
        <end position="330"/>
    </location>
</feature>
<dbReference type="PROSITE" id="PS51828">
    <property type="entry name" value="PTX_2"/>
    <property type="match status" value="1"/>
</dbReference>
<organism evidence="10 11">
    <name type="scientific">Lingula anatina</name>
    <name type="common">Brachiopod</name>
    <name type="synonym">Lingula unguis</name>
    <dbReference type="NCBI Taxonomy" id="7574"/>
    <lineage>
        <taxon>Eukaryota</taxon>
        <taxon>Metazoa</taxon>
        <taxon>Spiralia</taxon>
        <taxon>Lophotrochozoa</taxon>
        <taxon>Brachiopoda</taxon>
        <taxon>Linguliformea</taxon>
        <taxon>Lingulata</taxon>
        <taxon>Lingulida</taxon>
        <taxon>Linguloidea</taxon>
        <taxon>Lingulidae</taxon>
        <taxon>Lingula</taxon>
    </lineage>
</organism>
<evidence type="ECO:0000256" key="4">
    <source>
        <dbReference type="ARBA" id="ARBA00022737"/>
    </source>
</evidence>
<dbReference type="STRING" id="7574.A0A2R2MNW5"/>
<dbReference type="PROSITE" id="PS00010">
    <property type="entry name" value="ASX_HYDROXYL"/>
    <property type="match status" value="3"/>
</dbReference>
<dbReference type="InParanoid" id="A0A2R2MNW5"/>
<dbReference type="PROSITE" id="PS50026">
    <property type="entry name" value="EGF_3"/>
    <property type="match status" value="3"/>
</dbReference>
<feature type="domain" description="EGF-like" evidence="8">
    <location>
        <begin position="257"/>
        <end position="293"/>
    </location>
</feature>
<dbReference type="SMART" id="SM00560">
    <property type="entry name" value="LamGL"/>
    <property type="match status" value="1"/>
</dbReference>